<accession>A0A5C3LMM2</accession>
<dbReference type="Proteomes" id="UP000308652">
    <property type="component" value="Unassembled WGS sequence"/>
</dbReference>
<evidence type="ECO:0000313" key="3">
    <source>
        <dbReference type="Proteomes" id="UP000308652"/>
    </source>
</evidence>
<reference evidence="2 3" key="1">
    <citation type="journal article" date="2019" name="Nat. Ecol. Evol.">
        <title>Megaphylogeny resolves global patterns of mushroom evolution.</title>
        <authorList>
            <person name="Varga T."/>
            <person name="Krizsan K."/>
            <person name="Foldi C."/>
            <person name="Dima B."/>
            <person name="Sanchez-Garcia M."/>
            <person name="Sanchez-Ramirez S."/>
            <person name="Szollosi G.J."/>
            <person name="Szarkandi J.G."/>
            <person name="Papp V."/>
            <person name="Albert L."/>
            <person name="Andreopoulos W."/>
            <person name="Angelini C."/>
            <person name="Antonin V."/>
            <person name="Barry K.W."/>
            <person name="Bougher N.L."/>
            <person name="Buchanan P."/>
            <person name="Buyck B."/>
            <person name="Bense V."/>
            <person name="Catcheside P."/>
            <person name="Chovatia M."/>
            <person name="Cooper J."/>
            <person name="Damon W."/>
            <person name="Desjardin D."/>
            <person name="Finy P."/>
            <person name="Geml J."/>
            <person name="Haridas S."/>
            <person name="Hughes K."/>
            <person name="Justo A."/>
            <person name="Karasinski D."/>
            <person name="Kautmanova I."/>
            <person name="Kiss B."/>
            <person name="Kocsube S."/>
            <person name="Kotiranta H."/>
            <person name="LaButti K.M."/>
            <person name="Lechner B.E."/>
            <person name="Liimatainen K."/>
            <person name="Lipzen A."/>
            <person name="Lukacs Z."/>
            <person name="Mihaltcheva S."/>
            <person name="Morgado L.N."/>
            <person name="Niskanen T."/>
            <person name="Noordeloos M.E."/>
            <person name="Ohm R.A."/>
            <person name="Ortiz-Santana B."/>
            <person name="Ovrebo C."/>
            <person name="Racz N."/>
            <person name="Riley R."/>
            <person name="Savchenko A."/>
            <person name="Shiryaev A."/>
            <person name="Soop K."/>
            <person name="Spirin V."/>
            <person name="Szebenyi C."/>
            <person name="Tomsovsky M."/>
            <person name="Tulloss R.E."/>
            <person name="Uehling J."/>
            <person name="Grigoriev I.V."/>
            <person name="Vagvolgyi C."/>
            <person name="Papp T."/>
            <person name="Martin F.M."/>
            <person name="Miettinen O."/>
            <person name="Hibbett D.S."/>
            <person name="Nagy L.G."/>
        </authorList>
    </citation>
    <scope>NUCLEOTIDE SEQUENCE [LARGE SCALE GENOMIC DNA]</scope>
    <source>
        <strain evidence="2 3">CBS 166.37</strain>
    </source>
</reference>
<evidence type="ECO:0000313" key="2">
    <source>
        <dbReference type="EMBL" id="TFK33578.1"/>
    </source>
</evidence>
<organism evidence="2 3">
    <name type="scientific">Crucibulum laeve</name>
    <dbReference type="NCBI Taxonomy" id="68775"/>
    <lineage>
        <taxon>Eukaryota</taxon>
        <taxon>Fungi</taxon>
        <taxon>Dikarya</taxon>
        <taxon>Basidiomycota</taxon>
        <taxon>Agaricomycotina</taxon>
        <taxon>Agaricomycetes</taxon>
        <taxon>Agaricomycetidae</taxon>
        <taxon>Agaricales</taxon>
        <taxon>Agaricineae</taxon>
        <taxon>Nidulariaceae</taxon>
        <taxon>Crucibulum</taxon>
    </lineage>
</organism>
<dbReference type="AlphaFoldDB" id="A0A5C3LMM2"/>
<dbReference type="EMBL" id="ML213645">
    <property type="protein sequence ID" value="TFK33578.1"/>
    <property type="molecule type" value="Genomic_DNA"/>
</dbReference>
<feature type="region of interest" description="Disordered" evidence="1">
    <location>
        <begin position="105"/>
        <end position="126"/>
    </location>
</feature>
<evidence type="ECO:0000256" key="1">
    <source>
        <dbReference type="SAM" id="MobiDB-lite"/>
    </source>
</evidence>
<sequence>MSLSQAVETSPSINTSSSINILSSIHNSNNGPCHGSNKASESFLELEHAHHRDVLNTTRRSTASNLGEYGIEVLDLRNIGCMERQQQICCRKQIGEYEKTKKQEFASRSSYKLSSAPSPMSAPSSM</sequence>
<keyword evidence="3" id="KW-1185">Reference proteome</keyword>
<protein>
    <submittedName>
        <fullName evidence="2">Uncharacterized protein</fullName>
    </submittedName>
</protein>
<name>A0A5C3LMM2_9AGAR</name>
<gene>
    <name evidence="2" type="ORF">BDQ12DRAFT_406406</name>
</gene>
<proteinExistence type="predicted"/>
<feature type="compositionally biased region" description="Low complexity" evidence="1">
    <location>
        <begin position="114"/>
        <end position="126"/>
    </location>
</feature>